<evidence type="ECO:0000313" key="3">
    <source>
        <dbReference type="EMBL" id="PGH13732.1"/>
    </source>
</evidence>
<dbReference type="STRING" id="1447875.A0A2B7XYN1"/>
<dbReference type="Proteomes" id="UP000223968">
    <property type="component" value="Unassembled WGS sequence"/>
</dbReference>
<dbReference type="InterPro" id="IPR038765">
    <property type="entry name" value="Papain-like_cys_pep_sf"/>
</dbReference>
<dbReference type="AlphaFoldDB" id="A0A2B7XYN1"/>
<dbReference type="GO" id="GO:0004843">
    <property type="term" value="F:cysteine-type deubiquitinase activity"/>
    <property type="evidence" value="ECO:0007669"/>
    <property type="project" value="InterPro"/>
</dbReference>
<reference evidence="3 4" key="1">
    <citation type="submission" date="2017-10" db="EMBL/GenBank/DDBJ databases">
        <title>Comparative genomics in systemic dimorphic fungi from Ajellomycetaceae.</title>
        <authorList>
            <person name="Munoz J.F."/>
            <person name="Mcewen J.G."/>
            <person name="Clay O.K."/>
            <person name="Cuomo C.A."/>
        </authorList>
    </citation>
    <scope>NUCLEOTIDE SEQUENCE [LARGE SCALE GENOMIC DNA]</scope>
    <source>
        <strain evidence="3 4">UAMH5409</strain>
    </source>
</reference>
<dbReference type="Pfam" id="PF00443">
    <property type="entry name" value="UCH"/>
    <property type="match status" value="1"/>
</dbReference>
<evidence type="ECO:0000313" key="4">
    <source>
        <dbReference type="Proteomes" id="UP000223968"/>
    </source>
</evidence>
<feature type="region of interest" description="Disordered" evidence="1">
    <location>
        <begin position="285"/>
        <end position="330"/>
    </location>
</feature>
<dbReference type="OrthoDB" id="420187at2759"/>
<accession>A0A2B7XYN1</accession>
<feature type="domain" description="USP" evidence="2">
    <location>
        <begin position="1"/>
        <end position="130"/>
    </location>
</feature>
<dbReference type="Gene3D" id="3.90.70.10">
    <property type="entry name" value="Cysteine proteinases"/>
    <property type="match status" value="1"/>
</dbReference>
<comment type="caution">
    <text evidence="3">The sequence shown here is derived from an EMBL/GenBank/DDBJ whole genome shotgun (WGS) entry which is preliminary data.</text>
</comment>
<sequence length="330" mass="36405">MFQNTSNGFWKIFKNKLMWDSLNDEIPNREHQRQDITEFFTALIRSLKTGSEKSANYSYAQDKLQYGLFSVIAHIGPNIYEGRYITIVKEPSGRWVKIDGENVTEVDFEEIGNSNRCWDESPHVLFYSKLPSPHEESEPGGHSAAQDTRMYENELPRDTMPDLPESSEANREVFLSGNTVRNPAAESVTSTSERFWPMTIGPNSTNPAQSVTNQAASEASLFGNVNPAPTSSISGVSGIMDLNVFDTSTAASLSTIPECEENGGQLTETKFQITAGQMISEGILEGTLKRPTKRSAPTDEPTGFGSGHKKRRVDLDIPATSSNSDDHILG</sequence>
<proteinExistence type="predicted"/>
<dbReference type="GO" id="GO:0016579">
    <property type="term" value="P:protein deubiquitination"/>
    <property type="evidence" value="ECO:0007669"/>
    <property type="project" value="InterPro"/>
</dbReference>
<keyword evidence="4" id="KW-1185">Reference proteome</keyword>
<dbReference type="InterPro" id="IPR001394">
    <property type="entry name" value="Peptidase_C19_UCH"/>
</dbReference>
<dbReference type="EMBL" id="PDNB01000042">
    <property type="protein sequence ID" value="PGH13732.1"/>
    <property type="molecule type" value="Genomic_DNA"/>
</dbReference>
<organism evidence="3 4">
    <name type="scientific">Helicocarpus griseus UAMH5409</name>
    <dbReference type="NCBI Taxonomy" id="1447875"/>
    <lineage>
        <taxon>Eukaryota</taxon>
        <taxon>Fungi</taxon>
        <taxon>Dikarya</taxon>
        <taxon>Ascomycota</taxon>
        <taxon>Pezizomycotina</taxon>
        <taxon>Eurotiomycetes</taxon>
        <taxon>Eurotiomycetidae</taxon>
        <taxon>Onygenales</taxon>
        <taxon>Ajellomycetaceae</taxon>
        <taxon>Helicocarpus</taxon>
    </lineage>
</organism>
<dbReference type="SUPFAM" id="SSF54001">
    <property type="entry name" value="Cysteine proteinases"/>
    <property type="match status" value="1"/>
</dbReference>
<gene>
    <name evidence="3" type="ORF">AJ79_03431</name>
</gene>
<evidence type="ECO:0000256" key="1">
    <source>
        <dbReference type="SAM" id="MobiDB-lite"/>
    </source>
</evidence>
<name>A0A2B7XYN1_9EURO</name>
<dbReference type="PROSITE" id="PS50235">
    <property type="entry name" value="USP_3"/>
    <property type="match status" value="1"/>
</dbReference>
<evidence type="ECO:0000259" key="2">
    <source>
        <dbReference type="PROSITE" id="PS50235"/>
    </source>
</evidence>
<dbReference type="InterPro" id="IPR028889">
    <property type="entry name" value="USP"/>
</dbReference>
<protein>
    <recommendedName>
        <fullName evidence="2">USP domain-containing protein</fullName>
    </recommendedName>
</protein>